<accession>A0A5N6JMA6</accession>
<keyword evidence="3" id="KW-1185">Reference proteome</keyword>
<comment type="caution">
    <text evidence="2">The sequence shown here is derived from an EMBL/GenBank/DDBJ whole genome shotgun (WGS) entry which is preliminary data.</text>
</comment>
<protein>
    <submittedName>
        <fullName evidence="2">Uncharacterized protein</fullName>
    </submittedName>
</protein>
<dbReference type="Proteomes" id="UP000326757">
    <property type="component" value="Unassembled WGS sequence"/>
</dbReference>
<feature type="compositionally biased region" description="Polar residues" evidence="1">
    <location>
        <begin position="115"/>
        <end position="137"/>
    </location>
</feature>
<organism evidence="2 3">
    <name type="scientific">Monilinia laxa</name>
    <name type="common">Brown rot fungus</name>
    <name type="synonym">Sclerotinia laxa</name>
    <dbReference type="NCBI Taxonomy" id="61186"/>
    <lineage>
        <taxon>Eukaryota</taxon>
        <taxon>Fungi</taxon>
        <taxon>Dikarya</taxon>
        <taxon>Ascomycota</taxon>
        <taxon>Pezizomycotina</taxon>
        <taxon>Leotiomycetes</taxon>
        <taxon>Helotiales</taxon>
        <taxon>Sclerotiniaceae</taxon>
        <taxon>Monilinia</taxon>
    </lineage>
</organism>
<evidence type="ECO:0000313" key="2">
    <source>
        <dbReference type="EMBL" id="KAB8289491.1"/>
    </source>
</evidence>
<evidence type="ECO:0000313" key="3">
    <source>
        <dbReference type="Proteomes" id="UP000326757"/>
    </source>
</evidence>
<sequence>MSENTEQSSTSFSAQQNEQFHTQDENSRSHYIGEVLLPRARELFRAQRIRNASEHVSTLGIVTSPRLGGHQDSSFSASRNEESRSSTAEELSLRNRSVHDTQQAENDVPIRRTTIHGQGNHQTPSFSVPQIEETPSSIGERMSPQVAAQILTQRARNDYILGMSTSFFQGDNQTFSFSALRDPEDRLQNEDIQGRPMMQENFQRNWSDHHTGLTRSHYQNYSASPDSRENTAPELNIRRDEAGFEDRHTPTSHPMEFTYGNSPITASHYAEDSTPTQTLRQTEAHAENANVFNALRPSSNVVSENIRRNGEQNTHTGEVQNSFMPIEYISRAQGEPRRRVRFDRDNHLTTAPRLSSNMIRPSAGAFQQMMHPVIGDSQAEFSLSPLNRPRRTFASRNEDIRTAELNRMLIYREENRLLLAEFRARNEFLALGLSERRNKHRNDFRLEVIK</sequence>
<feature type="region of interest" description="Disordered" evidence="1">
    <location>
        <begin position="1"/>
        <end position="30"/>
    </location>
</feature>
<reference evidence="2 3" key="1">
    <citation type="submission" date="2019-06" db="EMBL/GenBank/DDBJ databases">
        <title>Genome Sequence of the Brown Rot Fungal Pathogen Monilinia laxa.</title>
        <authorList>
            <person name="De Miccolis Angelini R.M."/>
            <person name="Landi L."/>
            <person name="Abate D."/>
            <person name="Pollastro S."/>
            <person name="Romanazzi G."/>
            <person name="Faretra F."/>
        </authorList>
    </citation>
    <scope>NUCLEOTIDE SEQUENCE [LARGE SCALE GENOMIC DNA]</scope>
    <source>
        <strain evidence="2 3">Mlax316</strain>
    </source>
</reference>
<dbReference type="OrthoDB" id="3533133at2759"/>
<feature type="compositionally biased region" description="Polar residues" evidence="1">
    <location>
        <begin position="1"/>
        <end position="20"/>
    </location>
</feature>
<dbReference type="EMBL" id="VIGI01000022">
    <property type="protein sequence ID" value="KAB8289491.1"/>
    <property type="molecule type" value="Genomic_DNA"/>
</dbReference>
<name>A0A5N6JMA6_MONLA</name>
<dbReference type="AlphaFoldDB" id="A0A5N6JMA6"/>
<gene>
    <name evidence="2" type="ORF">EYC80_010652</name>
</gene>
<evidence type="ECO:0000256" key="1">
    <source>
        <dbReference type="SAM" id="MobiDB-lite"/>
    </source>
</evidence>
<feature type="region of interest" description="Disordered" evidence="1">
    <location>
        <begin position="62"/>
        <end position="142"/>
    </location>
</feature>
<proteinExistence type="predicted"/>